<gene>
    <name evidence="1" type="ORF">ZHAS_00011866</name>
</gene>
<reference evidence="1 3" key="1">
    <citation type="journal article" date="2014" name="BMC Genomics">
        <title>Genome sequence of Anopheles sinensis provides insight into genetics basis of mosquito competence for malaria parasites.</title>
        <authorList>
            <person name="Zhou D."/>
            <person name="Zhang D."/>
            <person name="Ding G."/>
            <person name="Shi L."/>
            <person name="Hou Q."/>
            <person name="Ye Y."/>
            <person name="Xu Y."/>
            <person name="Zhou H."/>
            <person name="Xiong C."/>
            <person name="Li S."/>
            <person name="Yu J."/>
            <person name="Hong S."/>
            <person name="Yu X."/>
            <person name="Zou P."/>
            <person name="Chen C."/>
            <person name="Chang X."/>
            <person name="Wang W."/>
            <person name="Lv Y."/>
            <person name="Sun Y."/>
            <person name="Ma L."/>
            <person name="Shen B."/>
            <person name="Zhu C."/>
        </authorList>
    </citation>
    <scope>NUCLEOTIDE SEQUENCE [LARGE SCALE GENOMIC DNA]</scope>
</reference>
<dbReference type="EMBL" id="KE525267">
    <property type="protein sequence ID" value="KFB44036.1"/>
    <property type="molecule type" value="Genomic_DNA"/>
</dbReference>
<proteinExistence type="predicted"/>
<keyword evidence="1" id="KW-0808">Transferase</keyword>
<evidence type="ECO:0000313" key="1">
    <source>
        <dbReference type="EMBL" id="KFB44036.1"/>
    </source>
</evidence>
<evidence type="ECO:0000313" key="3">
    <source>
        <dbReference type="Proteomes" id="UP000030765"/>
    </source>
</evidence>
<dbReference type="EMBL" id="ATLV01019308">
    <property type="status" value="NOT_ANNOTATED_CDS"/>
    <property type="molecule type" value="Genomic_DNA"/>
</dbReference>
<protein>
    <submittedName>
        <fullName evidence="1 2">Acyl-coenzyme A:6-aminopenicillanic acid acyl-transferase</fullName>
    </submittedName>
</protein>
<dbReference type="GO" id="GO:0016740">
    <property type="term" value="F:transferase activity"/>
    <property type="evidence" value="ECO:0007669"/>
    <property type="project" value="UniProtKB-KW"/>
</dbReference>
<dbReference type="AlphaFoldDB" id="A0A084W1E2"/>
<dbReference type="Proteomes" id="UP000030765">
    <property type="component" value="Unassembled WGS sequence"/>
</dbReference>
<evidence type="ECO:0000313" key="2">
    <source>
        <dbReference type="EnsemblMetazoa" id="ASIC011866-PA"/>
    </source>
</evidence>
<organism evidence="1">
    <name type="scientific">Anopheles sinensis</name>
    <name type="common">Mosquito</name>
    <dbReference type="NCBI Taxonomy" id="74873"/>
    <lineage>
        <taxon>Eukaryota</taxon>
        <taxon>Metazoa</taxon>
        <taxon>Ecdysozoa</taxon>
        <taxon>Arthropoda</taxon>
        <taxon>Hexapoda</taxon>
        <taxon>Insecta</taxon>
        <taxon>Pterygota</taxon>
        <taxon>Neoptera</taxon>
        <taxon>Endopterygota</taxon>
        <taxon>Diptera</taxon>
        <taxon>Nematocera</taxon>
        <taxon>Culicoidea</taxon>
        <taxon>Culicidae</taxon>
        <taxon>Anophelinae</taxon>
        <taxon>Anopheles</taxon>
    </lineage>
</organism>
<dbReference type="EnsemblMetazoa" id="ASIC011866-RA">
    <property type="protein sequence ID" value="ASIC011866-PA"/>
    <property type="gene ID" value="ASIC011866"/>
</dbReference>
<dbReference type="VEuPathDB" id="VectorBase:ASIC011866"/>
<keyword evidence="3" id="KW-1185">Reference proteome</keyword>
<sequence>MNQFLTPNIVHQTPTEVEAWRLKESLGTASVLERAQLWHPCHPRCLQLDLGKREGEWKLALEFRNRAPAIRTPCGIERWQNQQTGVIFVIGFESIYYLAFEGAQPQGRG</sequence>
<name>A0A084W1E2_ANOSI</name>
<accession>A0A084W1E2</accession>
<reference evidence="2" key="2">
    <citation type="submission" date="2020-05" db="UniProtKB">
        <authorList>
            <consortium name="EnsemblMetazoa"/>
        </authorList>
    </citation>
    <scope>IDENTIFICATION</scope>
</reference>